<keyword evidence="2" id="KW-1185">Reference proteome</keyword>
<protein>
    <submittedName>
        <fullName evidence="3">Uncharacterized protein</fullName>
    </submittedName>
</protein>
<feature type="region of interest" description="Disordered" evidence="1">
    <location>
        <begin position="37"/>
        <end position="155"/>
    </location>
</feature>
<feature type="compositionally biased region" description="Low complexity" evidence="1">
    <location>
        <begin position="80"/>
        <end position="110"/>
    </location>
</feature>
<feature type="compositionally biased region" description="Acidic residues" evidence="1">
    <location>
        <begin position="37"/>
        <end position="46"/>
    </location>
</feature>
<accession>A0A915DEI3</accession>
<dbReference type="AlphaFoldDB" id="A0A915DEI3"/>
<sequence length="162" mass="17359">MEREFHEHIIVLPDIINHHQPTAICKPIVIKVVEDMEEQENDQEESQDPKKTTSLMNVAQPSYSPQLSPRRRSDPGSGGSSSPSPAANTSPAASSPDRTPTPNSSTSSSPGGALLQNPVPTKRSILRGKKRGTNSLVGRPLSSWSKSAYGSGIAPPPYLLLL</sequence>
<evidence type="ECO:0000313" key="2">
    <source>
        <dbReference type="Proteomes" id="UP000887574"/>
    </source>
</evidence>
<reference evidence="3" key="1">
    <citation type="submission" date="2022-11" db="UniProtKB">
        <authorList>
            <consortium name="WormBaseParasite"/>
        </authorList>
    </citation>
    <scope>IDENTIFICATION</scope>
</reference>
<evidence type="ECO:0000313" key="3">
    <source>
        <dbReference type="WBParaSite" id="jg18742"/>
    </source>
</evidence>
<proteinExistence type="predicted"/>
<evidence type="ECO:0000256" key="1">
    <source>
        <dbReference type="SAM" id="MobiDB-lite"/>
    </source>
</evidence>
<organism evidence="2 3">
    <name type="scientific">Ditylenchus dipsaci</name>
    <dbReference type="NCBI Taxonomy" id="166011"/>
    <lineage>
        <taxon>Eukaryota</taxon>
        <taxon>Metazoa</taxon>
        <taxon>Ecdysozoa</taxon>
        <taxon>Nematoda</taxon>
        <taxon>Chromadorea</taxon>
        <taxon>Rhabditida</taxon>
        <taxon>Tylenchina</taxon>
        <taxon>Tylenchomorpha</taxon>
        <taxon>Sphaerularioidea</taxon>
        <taxon>Anguinidae</taxon>
        <taxon>Anguininae</taxon>
        <taxon>Ditylenchus</taxon>
    </lineage>
</organism>
<feature type="compositionally biased region" description="Polar residues" evidence="1">
    <location>
        <begin position="52"/>
        <end position="67"/>
    </location>
</feature>
<dbReference type="WBParaSite" id="jg18742">
    <property type="protein sequence ID" value="jg18742"/>
    <property type="gene ID" value="jg18742"/>
</dbReference>
<dbReference type="Proteomes" id="UP000887574">
    <property type="component" value="Unplaced"/>
</dbReference>
<name>A0A915DEI3_9BILA</name>